<evidence type="ECO:0008006" key="2">
    <source>
        <dbReference type="Google" id="ProtNLM"/>
    </source>
</evidence>
<evidence type="ECO:0000313" key="1">
    <source>
        <dbReference type="EMBL" id="SFV54871.1"/>
    </source>
</evidence>
<organism evidence="1">
    <name type="scientific">hydrothermal vent metagenome</name>
    <dbReference type="NCBI Taxonomy" id="652676"/>
    <lineage>
        <taxon>unclassified sequences</taxon>
        <taxon>metagenomes</taxon>
        <taxon>ecological metagenomes</taxon>
    </lineage>
</organism>
<reference evidence="1" key="1">
    <citation type="submission" date="2016-10" db="EMBL/GenBank/DDBJ databases">
        <authorList>
            <person name="de Groot N.N."/>
        </authorList>
    </citation>
    <scope>NUCLEOTIDE SEQUENCE</scope>
</reference>
<sequence length="199" mass="22498">MKRFKILFIKISFLGLALQGCGAGGTKTKKNYPTAIGSAVSMTAEEAKNSTLIPKLSKMLQIHLNEINELEATSFSKTINYCDITGLQEQETFGTLENISRKTNYQSCENDNNTQNGDIVMTYNNTDEDGKFPKYLELQAQNDYNFNNITLKEGATIECQNISYKEDKSIESMIILINGKVEYNSEVYNLENHQEIINF</sequence>
<name>A0A1W1BN21_9ZZZZ</name>
<gene>
    <name evidence="1" type="ORF">MNB_SV-14-55</name>
</gene>
<accession>A0A1W1BN21</accession>
<dbReference type="EMBL" id="FPHN01000042">
    <property type="protein sequence ID" value="SFV54871.1"/>
    <property type="molecule type" value="Genomic_DNA"/>
</dbReference>
<proteinExistence type="predicted"/>
<dbReference type="PROSITE" id="PS51257">
    <property type="entry name" value="PROKAR_LIPOPROTEIN"/>
    <property type="match status" value="1"/>
</dbReference>
<protein>
    <recommendedName>
        <fullName evidence="2">Lipoprotein</fullName>
    </recommendedName>
</protein>
<dbReference type="AlphaFoldDB" id="A0A1W1BN21"/>